<proteinExistence type="predicted"/>
<feature type="region of interest" description="Disordered" evidence="1">
    <location>
        <begin position="830"/>
        <end position="867"/>
    </location>
</feature>
<dbReference type="PANTHER" id="PTHR28067">
    <property type="entry name" value="DNA REPLICATION REGULATOR SLD3"/>
    <property type="match status" value="1"/>
</dbReference>
<feature type="compositionally biased region" description="Basic residues" evidence="1">
    <location>
        <begin position="343"/>
        <end position="353"/>
    </location>
</feature>
<reference evidence="3" key="1">
    <citation type="journal article" date="2020" name="Stud. Mycol.">
        <title>101 Dothideomycetes genomes: a test case for predicting lifestyles and emergence of pathogens.</title>
        <authorList>
            <person name="Haridas S."/>
            <person name="Albert R."/>
            <person name="Binder M."/>
            <person name="Bloem J."/>
            <person name="Labutti K."/>
            <person name="Salamov A."/>
            <person name="Andreopoulos B."/>
            <person name="Baker S."/>
            <person name="Barry K."/>
            <person name="Bills G."/>
            <person name="Bluhm B."/>
            <person name="Cannon C."/>
            <person name="Castanera R."/>
            <person name="Culley D."/>
            <person name="Daum C."/>
            <person name="Ezra D."/>
            <person name="Gonzalez J."/>
            <person name="Henrissat B."/>
            <person name="Kuo A."/>
            <person name="Liang C."/>
            <person name="Lipzen A."/>
            <person name="Lutzoni F."/>
            <person name="Magnuson J."/>
            <person name="Mondo S."/>
            <person name="Nolan M."/>
            <person name="Ohm R."/>
            <person name="Pangilinan J."/>
            <person name="Park H.-J."/>
            <person name="Ramirez L."/>
            <person name="Alfaro M."/>
            <person name="Sun H."/>
            <person name="Tritt A."/>
            <person name="Yoshinaga Y."/>
            <person name="Zwiers L.-H."/>
            <person name="Turgeon B."/>
            <person name="Goodwin S."/>
            <person name="Spatafora J."/>
            <person name="Crous P."/>
            <person name="Grigoriev I."/>
        </authorList>
    </citation>
    <scope>NUCLEOTIDE SEQUENCE</scope>
    <source>
        <strain evidence="3">CBS 379.55</strain>
    </source>
</reference>
<feature type="compositionally biased region" description="Basic and acidic residues" evidence="1">
    <location>
        <begin position="571"/>
        <end position="581"/>
    </location>
</feature>
<evidence type="ECO:0000256" key="1">
    <source>
        <dbReference type="SAM" id="MobiDB-lite"/>
    </source>
</evidence>
<protein>
    <recommendedName>
        <fullName evidence="2">DNA replication regulator Sld3 C-terminal domain-containing protein</fullName>
    </recommendedName>
</protein>
<feature type="compositionally biased region" description="Polar residues" evidence="1">
    <location>
        <begin position="42"/>
        <end position="51"/>
    </location>
</feature>
<accession>A0A6A6JG06</accession>
<feature type="region of interest" description="Disordered" evidence="1">
    <location>
        <begin position="550"/>
        <end position="611"/>
    </location>
</feature>
<feature type="compositionally biased region" description="Polar residues" evidence="1">
    <location>
        <begin position="905"/>
        <end position="916"/>
    </location>
</feature>
<dbReference type="GO" id="GO:0006270">
    <property type="term" value="P:DNA replication initiation"/>
    <property type="evidence" value="ECO:0007669"/>
    <property type="project" value="InterPro"/>
</dbReference>
<feature type="region of interest" description="Disordered" evidence="1">
    <location>
        <begin position="499"/>
        <end position="519"/>
    </location>
</feature>
<dbReference type="EMBL" id="ML986502">
    <property type="protein sequence ID" value="KAF2274556.1"/>
    <property type="molecule type" value="Genomic_DNA"/>
</dbReference>
<keyword evidence="4" id="KW-1185">Reference proteome</keyword>
<dbReference type="GeneID" id="54551962"/>
<feature type="region of interest" description="Disordered" evidence="1">
    <location>
        <begin position="423"/>
        <end position="468"/>
    </location>
</feature>
<gene>
    <name evidence="3" type="ORF">EI97DRAFT_435097</name>
</gene>
<dbReference type="InterPro" id="IPR013948">
    <property type="entry name" value="DNA_replication_reg_Sld3_C"/>
</dbReference>
<feature type="compositionally biased region" description="Basic and acidic residues" evidence="1">
    <location>
        <begin position="30"/>
        <end position="41"/>
    </location>
</feature>
<dbReference type="Gene3D" id="1.20.58.2130">
    <property type="match status" value="1"/>
</dbReference>
<evidence type="ECO:0000259" key="2">
    <source>
        <dbReference type="Pfam" id="PF08639"/>
    </source>
</evidence>
<dbReference type="Pfam" id="PF08639">
    <property type="entry name" value="Sld3_STD"/>
    <property type="match status" value="1"/>
</dbReference>
<sequence length="930" mass="102274">MSGYALHPETMLNSMSKVPSQILGLPQPDSEPKEHIRESTGARDNSISSFSIRSYPPDAAVPQSFDRMRLISRAHLPLTYLDTSPDQSFTSRIFSANLEVLETRNGSKDEDVTISKVLIARRRADDMLYAIERVQPGIYSLCRLAGWLKERDIELLSGSNNTDMRPSLLWSGNAATEAGSWWQRAAVKTEPWRVPVRKPRLAMLRPSPQQKVERIGEVGRNLPDPFQESSVPDIGVEAHLVEPLQAPNPQQLLDSLVQQYLDAVYLSKTSLAYFVKGPITRVRNVFTSAEEGAPRTCELVDFLRSMLLSHKAGEKKYLEKLPEVVKAILPAAFSDDEPAHGSSKPKRSKKKMKISREGMYPHEDDIVRRWWVSDIPGQDHHGDETLEQRIKRRVGDLRVRETLAQMILMLEIIALEALSNGKEFSQNPSHNEQQDSHAGNDLRPEGSNPFKQGQEQAGDPPALHKKRKKKMDNVRLLLDLLLDKLCIWQSVDQDGILDFDAKSPSTRGEPSKTAKSGGGDRLQSFCVEVIIPFYMSRLPEQAVMICKKLGGPVQASPPKRKATKPPLTSRKSGEPKEPEAKKARRSLNRVATDTVSQIAQRGTTPSLNRSATDSTLVNGIKREASEVPLAAIPFQRSPSTATARPSLSHFKHLKGRQIDLSAPSAATAAKLKQKKRVEEDLREAITALKKPNRGLAAGSYVDEIEKLGLGLNNRSRKPATTVRKIQKDVQVSATPRVGSRTKIVVEATPSHRRDPFARDLNETIPSSSFCIPSSAARSVVPATVQRNVLERTATAPAVTETPSRPPTRKILDSPGACRRAIFAPTTTITGKPAQASKEKGVSASPGAIFATPLKPRRNPPTSPTAKTGVIFATPIKDQAIEEAVAPAAVAATPIKPGKLLESEPGPSNTNEGTETSIYDALGWNDDDDFF</sequence>
<dbReference type="GO" id="GO:0031261">
    <property type="term" value="C:DNA replication preinitiation complex"/>
    <property type="evidence" value="ECO:0007669"/>
    <property type="project" value="TreeGrafter"/>
</dbReference>
<dbReference type="AlphaFoldDB" id="A0A6A6JG06"/>
<dbReference type="OrthoDB" id="5395343at2759"/>
<name>A0A6A6JG06_WESOR</name>
<feature type="domain" description="DNA replication regulator Sld3 C-terminal" evidence="2">
    <location>
        <begin position="252"/>
        <end position="804"/>
    </location>
</feature>
<dbReference type="RefSeq" id="XP_033652095.1">
    <property type="nucleotide sequence ID" value="XM_033798787.1"/>
</dbReference>
<dbReference type="PANTHER" id="PTHR28067:SF1">
    <property type="entry name" value="DNA REPLICATION REGULATOR SLD3"/>
    <property type="match status" value="1"/>
</dbReference>
<feature type="compositionally biased region" description="Basic and acidic residues" evidence="1">
    <location>
        <begin position="432"/>
        <end position="444"/>
    </location>
</feature>
<feature type="region of interest" description="Disordered" evidence="1">
    <location>
        <begin position="17"/>
        <end position="51"/>
    </location>
</feature>
<feature type="compositionally biased region" description="Polar residues" evidence="1">
    <location>
        <begin position="589"/>
        <end position="611"/>
    </location>
</feature>
<evidence type="ECO:0000313" key="4">
    <source>
        <dbReference type="Proteomes" id="UP000800097"/>
    </source>
</evidence>
<dbReference type="Proteomes" id="UP000800097">
    <property type="component" value="Unassembled WGS sequence"/>
</dbReference>
<evidence type="ECO:0000313" key="3">
    <source>
        <dbReference type="EMBL" id="KAF2274556.1"/>
    </source>
</evidence>
<feature type="region of interest" description="Disordered" evidence="1">
    <location>
        <begin position="896"/>
        <end position="930"/>
    </location>
</feature>
<organism evidence="3 4">
    <name type="scientific">Westerdykella ornata</name>
    <dbReference type="NCBI Taxonomy" id="318751"/>
    <lineage>
        <taxon>Eukaryota</taxon>
        <taxon>Fungi</taxon>
        <taxon>Dikarya</taxon>
        <taxon>Ascomycota</taxon>
        <taxon>Pezizomycotina</taxon>
        <taxon>Dothideomycetes</taxon>
        <taxon>Pleosporomycetidae</taxon>
        <taxon>Pleosporales</taxon>
        <taxon>Sporormiaceae</taxon>
        <taxon>Westerdykella</taxon>
    </lineage>
</organism>
<feature type="region of interest" description="Disordered" evidence="1">
    <location>
        <begin position="335"/>
        <end position="358"/>
    </location>
</feature>
<dbReference type="InterPro" id="IPR042511">
    <property type="entry name" value="Sld3"/>
</dbReference>